<feature type="transmembrane region" description="Helical" evidence="1">
    <location>
        <begin position="55"/>
        <end position="78"/>
    </location>
</feature>
<feature type="transmembrane region" description="Helical" evidence="1">
    <location>
        <begin position="85"/>
        <end position="109"/>
    </location>
</feature>
<keyword evidence="1" id="KW-0472">Membrane</keyword>
<name>A0AAD7LX96_QUISA</name>
<dbReference type="KEGG" id="qsa:O6P43_015525"/>
<feature type="transmembrane region" description="Helical" evidence="1">
    <location>
        <begin position="141"/>
        <end position="163"/>
    </location>
</feature>
<keyword evidence="3" id="KW-1185">Reference proteome</keyword>
<reference evidence="2" key="1">
    <citation type="journal article" date="2023" name="Science">
        <title>Elucidation of the pathway for biosynthesis of saponin adjuvants from the soapbark tree.</title>
        <authorList>
            <person name="Reed J."/>
            <person name="Orme A."/>
            <person name="El-Demerdash A."/>
            <person name="Owen C."/>
            <person name="Martin L.B.B."/>
            <person name="Misra R.C."/>
            <person name="Kikuchi S."/>
            <person name="Rejzek M."/>
            <person name="Martin A.C."/>
            <person name="Harkess A."/>
            <person name="Leebens-Mack J."/>
            <person name="Louveau T."/>
            <person name="Stephenson M.J."/>
            <person name="Osbourn A."/>
        </authorList>
    </citation>
    <scope>NUCLEOTIDE SEQUENCE</scope>
    <source>
        <strain evidence="2">S10</strain>
    </source>
</reference>
<organism evidence="2 3">
    <name type="scientific">Quillaja saponaria</name>
    <name type="common">Soap bark tree</name>
    <dbReference type="NCBI Taxonomy" id="32244"/>
    <lineage>
        <taxon>Eukaryota</taxon>
        <taxon>Viridiplantae</taxon>
        <taxon>Streptophyta</taxon>
        <taxon>Embryophyta</taxon>
        <taxon>Tracheophyta</taxon>
        <taxon>Spermatophyta</taxon>
        <taxon>Magnoliopsida</taxon>
        <taxon>eudicotyledons</taxon>
        <taxon>Gunneridae</taxon>
        <taxon>Pentapetalae</taxon>
        <taxon>rosids</taxon>
        <taxon>fabids</taxon>
        <taxon>Fabales</taxon>
        <taxon>Quillajaceae</taxon>
        <taxon>Quillaja</taxon>
    </lineage>
</organism>
<comment type="caution">
    <text evidence="2">The sequence shown here is derived from an EMBL/GenBank/DDBJ whole genome shotgun (WGS) entry which is preliminary data.</text>
</comment>
<protein>
    <submittedName>
        <fullName evidence="2">Tetraspanin-19-like</fullName>
    </submittedName>
</protein>
<keyword evidence="1" id="KW-1133">Transmembrane helix</keyword>
<gene>
    <name evidence="2" type="ORF">O6P43_015525</name>
</gene>
<evidence type="ECO:0000313" key="3">
    <source>
        <dbReference type="Proteomes" id="UP001163823"/>
    </source>
</evidence>
<accession>A0AAD7LX96</accession>
<dbReference type="Proteomes" id="UP001163823">
    <property type="component" value="Chromosome 6"/>
</dbReference>
<proteinExistence type="predicted"/>
<dbReference type="AlphaFoldDB" id="A0AAD7LX96"/>
<evidence type="ECO:0000256" key="1">
    <source>
        <dbReference type="SAM" id="Phobius"/>
    </source>
</evidence>
<sequence length="215" mass="24472">MLSYNRRCLHMSLRAVNLVITICGVGMIIYSLWLLQKWHKGTIELPYSLFCSRPWFIYTCLAVGIALCLSTLCGIIVANCFNNSILCIYIASICLLLFLEGAVIANIFFRMDWAAQIDRYIDESHKEFKGFVIFHLKMCRVILITTLILQINSIVLAISLRVVGAESRIQDHFNIPDFRQSFLVTPNSSVPDGSAASFPRREIFVTENTQENHDV</sequence>
<dbReference type="EMBL" id="JARAOO010000006">
    <property type="protein sequence ID" value="KAJ7965977.1"/>
    <property type="molecule type" value="Genomic_DNA"/>
</dbReference>
<keyword evidence="1" id="KW-0812">Transmembrane</keyword>
<feature type="transmembrane region" description="Helical" evidence="1">
    <location>
        <begin position="12"/>
        <end position="35"/>
    </location>
</feature>
<evidence type="ECO:0000313" key="2">
    <source>
        <dbReference type="EMBL" id="KAJ7965977.1"/>
    </source>
</evidence>